<keyword evidence="2 9" id="KW-0645">Protease</keyword>
<proteinExistence type="predicted"/>
<accession>A0A0N4ZVC0</accession>
<dbReference type="SMART" id="SM00235">
    <property type="entry name" value="ZnMc"/>
    <property type="match status" value="1"/>
</dbReference>
<feature type="domain" description="Peptidase M12A" evidence="10">
    <location>
        <begin position="31"/>
        <end position="229"/>
    </location>
</feature>
<keyword evidence="5 9" id="KW-0862">Zinc</keyword>
<evidence type="ECO:0000256" key="9">
    <source>
        <dbReference type="RuleBase" id="RU361183"/>
    </source>
</evidence>
<dbReference type="GO" id="GO:0004222">
    <property type="term" value="F:metalloendopeptidase activity"/>
    <property type="evidence" value="ECO:0007669"/>
    <property type="project" value="UniProtKB-UniRule"/>
</dbReference>
<keyword evidence="3 9" id="KW-0479">Metal-binding</keyword>
<keyword evidence="9" id="KW-0732">Signal</keyword>
<keyword evidence="11" id="KW-1185">Reference proteome</keyword>
<dbReference type="Pfam" id="PF01400">
    <property type="entry name" value="Astacin"/>
    <property type="match status" value="1"/>
</dbReference>
<dbReference type="PANTHER" id="PTHR10127:SF780">
    <property type="entry name" value="METALLOENDOPEPTIDASE"/>
    <property type="match status" value="1"/>
</dbReference>
<sequence length="378" mass="43895">MFKYLLILLTLILVDIYCDTIKNSENIRFKRGIVKKKELKWNILSIPYKIDKRLNETVIKIALEDISSKTCLKFKKDNKFKGDGLYFQLGNNCSTEVGREPKNKPHVVTLTQQCLFKDTISNAVLLSLGVIYQHQRPDSKKYIKFSKKHMSKDAYKNVMSKSEYSQLTYNIKYDYASVMQIGKFYGSKDGFQTVFPVKNEYTSTISLLDGIGWNDAKLLNFHYCRKVCPKEMKCYNKGYTNPNNCKSCICPRFFEGKDCSKYKKSDIKLCGNSKLFAKKQKQELNISGIKDCYYKIEAKKGHKIKIKLVKIKFDIYIPCSFKEGLEIALSKDKSISGAYFCNKESDMEMESEDNIVLIHYKGIKNNQKSILRYSQIRN</sequence>
<dbReference type="GO" id="GO:0008270">
    <property type="term" value="F:zinc ion binding"/>
    <property type="evidence" value="ECO:0007669"/>
    <property type="project" value="InterPro"/>
</dbReference>
<dbReference type="PANTHER" id="PTHR10127">
    <property type="entry name" value="DISCOIDIN, CUB, EGF, LAMININ , AND ZINC METALLOPROTEASE DOMAIN CONTAINING"/>
    <property type="match status" value="1"/>
</dbReference>
<dbReference type="WBParaSite" id="PTRK_0001252600.1">
    <property type="protein sequence ID" value="PTRK_0001252600.1"/>
    <property type="gene ID" value="PTRK_0001252600"/>
</dbReference>
<evidence type="ECO:0000256" key="4">
    <source>
        <dbReference type="ARBA" id="ARBA00022801"/>
    </source>
</evidence>
<comment type="cofactor">
    <cofactor evidence="9">
        <name>Zn(2+)</name>
        <dbReference type="ChEBI" id="CHEBI:29105"/>
    </cofactor>
    <text evidence="9">Binds 1 zinc ion per subunit.</text>
</comment>
<dbReference type="Pfam" id="PF00431">
    <property type="entry name" value="CUB"/>
    <property type="match status" value="1"/>
</dbReference>
<evidence type="ECO:0000259" key="10">
    <source>
        <dbReference type="PROSITE" id="PS51864"/>
    </source>
</evidence>
<evidence type="ECO:0000256" key="2">
    <source>
        <dbReference type="ARBA" id="ARBA00022670"/>
    </source>
</evidence>
<evidence type="ECO:0000256" key="7">
    <source>
        <dbReference type="ARBA" id="ARBA00023157"/>
    </source>
</evidence>
<dbReference type="Gene3D" id="2.60.120.290">
    <property type="entry name" value="Spermadhesin, CUB domain"/>
    <property type="match status" value="1"/>
</dbReference>
<dbReference type="InterPro" id="IPR035914">
    <property type="entry name" value="Sperma_CUB_dom_sf"/>
</dbReference>
<dbReference type="PROSITE" id="PS51864">
    <property type="entry name" value="ASTACIN"/>
    <property type="match status" value="1"/>
</dbReference>
<dbReference type="InterPro" id="IPR000859">
    <property type="entry name" value="CUB_dom"/>
</dbReference>
<evidence type="ECO:0000313" key="12">
    <source>
        <dbReference type="WBParaSite" id="PTRK_0001252600.1"/>
    </source>
</evidence>
<reference evidence="12" key="1">
    <citation type="submission" date="2017-02" db="UniProtKB">
        <authorList>
            <consortium name="WormBaseParasite"/>
        </authorList>
    </citation>
    <scope>IDENTIFICATION</scope>
</reference>
<dbReference type="PRINTS" id="PR00480">
    <property type="entry name" value="ASTACIN"/>
</dbReference>
<dbReference type="AlphaFoldDB" id="A0A0N4ZVC0"/>
<evidence type="ECO:0000313" key="11">
    <source>
        <dbReference type="Proteomes" id="UP000038045"/>
    </source>
</evidence>
<keyword evidence="6 9" id="KW-0482">Metalloprotease</keyword>
<dbReference type="GO" id="GO:0006508">
    <property type="term" value="P:proteolysis"/>
    <property type="evidence" value="ECO:0007669"/>
    <property type="project" value="UniProtKB-KW"/>
</dbReference>
<keyword evidence="7" id="KW-1015">Disulfide bond</keyword>
<feature type="signal peptide" evidence="9">
    <location>
        <begin position="1"/>
        <end position="18"/>
    </location>
</feature>
<dbReference type="InterPro" id="IPR001506">
    <property type="entry name" value="Peptidase_M12A"/>
</dbReference>
<dbReference type="InterPro" id="IPR024079">
    <property type="entry name" value="MetalloPept_cat_dom_sf"/>
</dbReference>
<dbReference type="EC" id="3.4.24.-" evidence="9"/>
<protein>
    <recommendedName>
        <fullName evidence="9">Metalloendopeptidase</fullName>
        <ecNumber evidence="9">3.4.24.-</ecNumber>
    </recommendedName>
</protein>
<dbReference type="Gene3D" id="3.40.390.10">
    <property type="entry name" value="Collagenase (Catalytic Domain)"/>
    <property type="match status" value="1"/>
</dbReference>
<dbReference type="SUPFAM" id="SSF55486">
    <property type="entry name" value="Metalloproteases ('zincins'), catalytic domain"/>
    <property type="match status" value="1"/>
</dbReference>
<keyword evidence="4 9" id="KW-0378">Hydrolase</keyword>
<comment type="caution">
    <text evidence="8">Lacks conserved residue(s) required for the propagation of feature annotation.</text>
</comment>
<keyword evidence="1" id="KW-0245">EGF-like domain</keyword>
<dbReference type="InterPro" id="IPR006026">
    <property type="entry name" value="Peptidase_Metallo"/>
</dbReference>
<dbReference type="Proteomes" id="UP000038045">
    <property type="component" value="Unplaced"/>
</dbReference>
<evidence type="ECO:0000256" key="6">
    <source>
        <dbReference type="ARBA" id="ARBA00023049"/>
    </source>
</evidence>
<evidence type="ECO:0000256" key="3">
    <source>
        <dbReference type="ARBA" id="ARBA00022723"/>
    </source>
</evidence>
<name>A0A0N4ZVC0_PARTI</name>
<feature type="chain" id="PRO_5005733397" description="Metalloendopeptidase" evidence="9">
    <location>
        <begin position="19"/>
        <end position="378"/>
    </location>
</feature>
<evidence type="ECO:0000256" key="5">
    <source>
        <dbReference type="ARBA" id="ARBA00022833"/>
    </source>
</evidence>
<evidence type="ECO:0000256" key="8">
    <source>
        <dbReference type="PROSITE-ProRule" id="PRU01211"/>
    </source>
</evidence>
<organism evidence="11 12">
    <name type="scientific">Parastrongyloides trichosuri</name>
    <name type="common">Possum-specific nematode worm</name>
    <dbReference type="NCBI Taxonomy" id="131310"/>
    <lineage>
        <taxon>Eukaryota</taxon>
        <taxon>Metazoa</taxon>
        <taxon>Ecdysozoa</taxon>
        <taxon>Nematoda</taxon>
        <taxon>Chromadorea</taxon>
        <taxon>Rhabditida</taxon>
        <taxon>Tylenchina</taxon>
        <taxon>Panagrolaimomorpha</taxon>
        <taxon>Strongyloidoidea</taxon>
        <taxon>Strongyloididae</taxon>
        <taxon>Parastrongyloides</taxon>
    </lineage>
</organism>
<evidence type="ECO:0000256" key="1">
    <source>
        <dbReference type="ARBA" id="ARBA00022536"/>
    </source>
</evidence>